<gene>
    <name evidence="2" type="ORF">AB4876_18810</name>
</gene>
<evidence type="ECO:0000259" key="1">
    <source>
        <dbReference type="PROSITE" id="PS50943"/>
    </source>
</evidence>
<protein>
    <submittedName>
        <fullName evidence="2">Helix-turn-helix domain-containing protein</fullName>
    </submittedName>
</protein>
<accession>A0ABV3UE15</accession>
<dbReference type="SUPFAM" id="SSF47413">
    <property type="entry name" value="lambda repressor-like DNA-binding domains"/>
    <property type="match status" value="1"/>
</dbReference>
<dbReference type="Pfam" id="PF01381">
    <property type="entry name" value="HTH_3"/>
    <property type="match status" value="1"/>
</dbReference>
<dbReference type="EMBL" id="JBFRYA010000028">
    <property type="protein sequence ID" value="MEX1670963.1"/>
    <property type="molecule type" value="Genomic_DNA"/>
</dbReference>
<dbReference type="InterPro" id="IPR010982">
    <property type="entry name" value="Lambda_DNA-bd_dom_sf"/>
</dbReference>
<reference evidence="2 3" key="1">
    <citation type="journal article" date="2011" name="Int. J. Syst. Evol. Microbiol.">
        <title>Zhongshania antarctica gen. nov., sp. nov. and Zhongshania guokunii sp. nov., gammaproteobacteria respectively isolated from coastal attached (fast) ice and surface seawater of the Antarctic.</title>
        <authorList>
            <person name="Li H.J."/>
            <person name="Zhang X.Y."/>
            <person name="Chen C.X."/>
            <person name="Zhang Y.J."/>
            <person name="Gao Z.M."/>
            <person name="Yu Y."/>
            <person name="Chen X.L."/>
            <person name="Chen B."/>
            <person name="Zhang Y.Z."/>
        </authorList>
    </citation>
    <scope>NUCLEOTIDE SEQUENCE [LARGE SCALE GENOMIC DNA]</scope>
    <source>
        <strain evidence="2 3">ZS6-22T</strain>
    </source>
</reference>
<dbReference type="PANTHER" id="PTHR35010">
    <property type="entry name" value="BLL4672 PROTEIN-RELATED"/>
    <property type="match status" value="1"/>
</dbReference>
<dbReference type="PANTHER" id="PTHR35010:SF4">
    <property type="entry name" value="BLL5781 PROTEIN"/>
    <property type="match status" value="1"/>
</dbReference>
<evidence type="ECO:0000313" key="2">
    <source>
        <dbReference type="EMBL" id="MEX1670963.1"/>
    </source>
</evidence>
<name>A0ABV3UE15_9GAMM</name>
<dbReference type="Gene3D" id="1.10.260.40">
    <property type="entry name" value="lambda repressor-like DNA-binding domains"/>
    <property type="match status" value="1"/>
</dbReference>
<evidence type="ECO:0000313" key="3">
    <source>
        <dbReference type="Proteomes" id="UP001557485"/>
    </source>
</evidence>
<dbReference type="SMART" id="SM00530">
    <property type="entry name" value="HTH_XRE"/>
    <property type="match status" value="1"/>
</dbReference>
<dbReference type="Proteomes" id="UP001557485">
    <property type="component" value="Unassembled WGS sequence"/>
</dbReference>
<dbReference type="RefSeq" id="WP_368383231.1">
    <property type="nucleotide sequence ID" value="NZ_JBFRYA010000028.1"/>
</dbReference>
<dbReference type="PROSITE" id="PS50943">
    <property type="entry name" value="HTH_CROC1"/>
    <property type="match status" value="1"/>
</dbReference>
<dbReference type="InterPro" id="IPR001387">
    <property type="entry name" value="Cro/C1-type_HTH"/>
</dbReference>
<organism evidence="2 3">
    <name type="scientific">Zhongshania guokunii</name>
    <dbReference type="NCBI Taxonomy" id="641783"/>
    <lineage>
        <taxon>Bacteria</taxon>
        <taxon>Pseudomonadati</taxon>
        <taxon>Pseudomonadota</taxon>
        <taxon>Gammaproteobacteria</taxon>
        <taxon>Cellvibrionales</taxon>
        <taxon>Spongiibacteraceae</taxon>
        <taxon>Zhongshania</taxon>
    </lineage>
</organism>
<dbReference type="CDD" id="cd00093">
    <property type="entry name" value="HTH_XRE"/>
    <property type="match status" value="1"/>
</dbReference>
<feature type="domain" description="HTH cro/C1-type" evidence="1">
    <location>
        <begin position="14"/>
        <end position="68"/>
    </location>
</feature>
<comment type="caution">
    <text evidence="2">The sequence shown here is derived from an EMBL/GenBank/DDBJ whole genome shotgun (WGS) entry which is preliminary data.</text>
</comment>
<keyword evidence="3" id="KW-1185">Reference proteome</keyword>
<sequence length="277" mass="30921">MPDSLEEFAFARFLRFWRAVHGLSQEELAFRLQCSPRHISRLENGSSRPSEAIISEIALALNLGKRDLNHLRISAGYAASEEIIDFNAPELKWLRKAMILTLRALDPYPTSLMDTSANILMVNRGWLGFYSKLLSSDELQKTGNFYDYLFSRGVSGGVSNLENTLSVILMSLQQVALFNNKDSDRATLARLNAAPSVPADWRQRAAGLEPMASYRVQVDFDDDLATFFSVSTTVGALGPTAYASEPRLTICTLYPEDDALDLSGLVDDKKKHPLLFY</sequence>
<proteinExistence type="predicted"/>